<keyword evidence="1" id="KW-1133">Transmembrane helix</keyword>
<evidence type="ECO:0000256" key="1">
    <source>
        <dbReference type="SAM" id="Phobius"/>
    </source>
</evidence>
<evidence type="ECO:0000313" key="2">
    <source>
        <dbReference type="EMBL" id="TVY12099.1"/>
    </source>
</evidence>
<keyword evidence="1" id="KW-0472">Membrane</keyword>
<accession>A0A559KJ16</accession>
<proteinExistence type="predicted"/>
<organism evidence="2 3">
    <name type="scientific">Candidatus Phytoplasma pini</name>
    <dbReference type="NCBI Taxonomy" id="267362"/>
    <lineage>
        <taxon>Bacteria</taxon>
        <taxon>Bacillati</taxon>
        <taxon>Mycoplasmatota</taxon>
        <taxon>Mollicutes</taxon>
        <taxon>Acholeplasmatales</taxon>
        <taxon>Acholeplasmataceae</taxon>
        <taxon>Candidatus Phytoplasma</taxon>
    </lineage>
</organism>
<sequence>MNRNVMKSFHIIGCVFLIVAFLWIIGFIQFRNVPVSKDMPGEAAVQKTANYTATNQEIKLETDTSKIK</sequence>
<evidence type="ECO:0000313" key="3">
    <source>
        <dbReference type="Proteomes" id="UP000320078"/>
    </source>
</evidence>
<dbReference type="EMBL" id="VIAE01000013">
    <property type="protein sequence ID" value="TVY12099.1"/>
    <property type="molecule type" value="Genomic_DNA"/>
</dbReference>
<gene>
    <name evidence="2" type="ORF">MDPP_00364</name>
</gene>
<dbReference type="AlphaFoldDB" id="A0A559KJ16"/>
<protein>
    <submittedName>
        <fullName evidence="2">Uncharacterized protein</fullName>
    </submittedName>
</protein>
<keyword evidence="3" id="KW-1185">Reference proteome</keyword>
<comment type="caution">
    <text evidence="2">The sequence shown here is derived from an EMBL/GenBank/DDBJ whole genome shotgun (WGS) entry which is preliminary data.</text>
</comment>
<feature type="transmembrane region" description="Helical" evidence="1">
    <location>
        <begin position="9"/>
        <end position="30"/>
    </location>
</feature>
<dbReference type="Proteomes" id="UP000320078">
    <property type="component" value="Unassembled WGS sequence"/>
</dbReference>
<keyword evidence="1" id="KW-0812">Transmembrane</keyword>
<name>A0A559KJ16_9MOLU</name>
<dbReference type="RefSeq" id="WP_144658554.1">
    <property type="nucleotide sequence ID" value="NZ_VIAE01000013.1"/>
</dbReference>
<reference evidence="2 3" key="1">
    <citation type="submission" date="2019-06" db="EMBL/GenBank/DDBJ databases">
        <title>Draft Genome Sequence of Candidatus Phytoplasma pini-Related Strain MDPP: A Resource for Comparative Genomics of Gymnosperm-infecting Phytoplasmas.</title>
        <authorList>
            <person name="Cai W."/>
            <person name="Costanzo S."/>
            <person name="Shao J."/>
            <person name="Zhao Y."/>
            <person name="Davis R."/>
        </authorList>
    </citation>
    <scope>NUCLEOTIDE SEQUENCE [LARGE SCALE GENOMIC DNA]</scope>
    <source>
        <strain evidence="2 3">MDPP</strain>
    </source>
</reference>